<keyword evidence="2" id="KW-0808">Transferase</keyword>
<evidence type="ECO:0000313" key="6">
    <source>
        <dbReference type="Proteomes" id="UP001183777"/>
    </source>
</evidence>
<dbReference type="InterPro" id="IPR036388">
    <property type="entry name" value="WH-like_DNA-bd_sf"/>
</dbReference>
<evidence type="ECO:0000256" key="3">
    <source>
        <dbReference type="ARBA" id="ARBA00022691"/>
    </source>
</evidence>
<keyword evidence="1 5" id="KW-0489">Methyltransferase</keyword>
<dbReference type="InterPro" id="IPR001077">
    <property type="entry name" value="COMT_C"/>
</dbReference>
<dbReference type="Gene3D" id="1.10.287.1350">
    <property type="match status" value="1"/>
</dbReference>
<dbReference type="RefSeq" id="WP_200695121.1">
    <property type="nucleotide sequence ID" value="NZ_JAVREX010000011.1"/>
</dbReference>
<evidence type="ECO:0000256" key="1">
    <source>
        <dbReference type="ARBA" id="ARBA00022603"/>
    </source>
</evidence>
<dbReference type="PANTHER" id="PTHR43712:SF2">
    <property type="entry name" value="O-METHYLTRANSFERASE CICE"/>
    <property type="match status" value="1"/>
</dbReference>
<dbReference type="Proteomes" id="UP001183777">
    <property type="component" value="Unassembled WGS sequence"/>
</dbReference>
<proteinExistence type="predicted"/>
<protein>
    <submittedName>
        <fullName evidence="5">Methyltransferase</fullName>
    </submittedName>
</protein>
<feature type="domain" description="O-methyltransferase C-terminal" evidence="4">
    <location>
        <begin position="113"/>
        <end position="316"/>
    </location>
</feature>
<dbReference type="SUPFAM" id="SSF46785">
    <property type="entry name" value="Winged helix' DNA-binding domain"/>
    <property type="match status" value="1"/>
</dbReference>
<dbReference type="InterPro" id="IPR029063">
    <property type="entry name" value="SAM-dependent_MTases_sf"/>
</dbReference>
<dbReference type="PIRSF" id="PIRSF005739">
    <property type="entry name" value="O-mtase"/>
    <property type="match status" value="1"/>
</dbReference>
<gene>
    <name evidence="5" type="ORF">RM649_23475</name>
</gene>
<dbReference type="InterPro" id="IPR036390">
    <property type="entry name" value="WH_DNA-bd_sf"/>
</dbReference>
<dbReference type="SUPFAM" id="SSF53335">
    <property type="entry name" value="S-adenosyl-L-methionine-dependent methyltransferases"/>
    <property type="match status" value="1"/>
</dbReference>
<dbReference type="CDD" id="cd02440">
    <property type="entry name" value="AdoMet_MTases"/>
    <property type="match status" value="1"/>
</dbReference>
<comment type="caution">
    <text evidence="5">The sequence shown here is derived from an EMBL/GenBank/DDBJ whole genome shotgun (WGS) entry which is preliminary data.</text>
</comment>
<dbReference type="PANTHER" id="PTHR43712">
    <property type="entry name" value="PUTATIVE (AFU_ORTHOLOGUE AFUA_4G14580)-RELATED"/>
    <property type="match status" value="1"/>
</dbReference>
<evidence type="ECO:0000313" key="5">
    <source>
        <dbReference type="EMBL" id="MDT0430597.1"/>
    </source>
</evidence>
<dbReference type="EMBL" id="JAVREX010000011">
    <property type="protein sequence ID" value="MDT0430597.1"/>
    <property type="molecule type" value="Genomic_DNA"/>
</dbReference>
<keyword evidence="3" id="KW-0949">S-adenosyl-L-methionine</keyword>
<dbReference type="Pfam" id="PF00891">
    <property type="entry name" value="Methyltransf_2"/>
    <property type="match status" value="1"/>
</dbReference>
<dbReference type="InterPro" id="IPR016461">
    <property type="entry name" value="COMT-like"/>
</dbReference>
<evidence type="ECO:0000256" key="2">
    <source>
        <dbReference type="ARBA" id="ARBA00022679"/>
    </source>
</evidence>
<organism evidence="5 6">
    <name type="scientific">Streptomyces salyersiae</name>
    <dbReference type="NCBI Taxonomy" id="3075530"/>
    <lineage>
        <taxon>Bacteria</taxon>
        <taxon>Bacillati</taxon>
        <taxon>Actinomycetota</taxon>
        <taxon>Actinomycetes</taxon>
        <taxon>Kitasatosporales</taxon>
        <taxon>Streptomycetaceae</taxon>
        <taxon>Streptomyces</taxon>
    </lineage>
</organism>
<dbReference type="PROSITE" id="PS51683">
    <property type="entry name" value="SAM_OMT_II"/>
    <property type="match status" value="1"/>
</dbReference>
<reference evidence="6" key="1">
    <citation type="submission" date="2023-07" db="EMBL/GenBank/DDBJ databases">
        <title>30 novel species of actinomycetes from the DSMZ collection.</title>
        <authorList>
            <person name="Nouioui I."/>
        </authorList>
    </citation>
    <scope>NUCLEOTIDE SEQUENCE [LARGE SCALE GENOMIC DNA]</scope>
    <source>
        <strain evidence="6">DSM 41770</strain>
    </source>
</reference>
<dbReference type="Gene3D" id="1.10.10.10">
    <property type="entry name" value="Winged helix-like DNA-binding domain superfamily/Winged helix DNA-binding domain"/>
    <property type="match status" value="1"/>
</dbReference>
<evidence type="ECO:0000259" key="4">
    <source>
        <dbReference type="Pfam" id="PF00891"/>
    </source>
</evidence>
<sequence length="339" mass="35998">MSENHDGGVPDLELWRMADLVTPMSVRVAATFRVGDHIAAGRKTPEAIAEAAGLDAVALDHILRHLVTAGLLSGGDSEYELTDKGQALRSDHPGPQRALIDLEGAIGRADLSFVELAHVVRTGQPSHPVRYGVPFWDELASDKALAESFNSLMAGNIGEDADKIATAYDWSKFSHLMDLGGGNGVLLSAVLKAHPTLRGSVLDLPGTVERAEKYLAAAGLADRTSVLGGSFFDPLPEADAYVLSSVIHDWDDESSVAILKRCAEAAGEDGRVFVIEETGADGQSPDTGMNVRMLAYYGGKERELADNIELARAAGLSVVEVHQAPGRVATRSVIELRAV</sequence>
<dbReference type="Gene3D" id="3.40.50.150">
    <property type="entry name" value="Vaccinia Virus protein VP39"/>
    <property type="match status" value="1"/>
</dbReference>
<name>A0ABU2RP18_9ACTN</name>
<accession>A0ABU2RP18</accession>
<keyword evidence="6" id="KW-1185">Reference proteome</keyword>
<dbReference type="GO" id="GO:0032259">
    <property type="term" value="P:methylation"/>
    <property type="evidence" value="ECO:0007669"/>
    <property type="project" value="UniProtKB-KW"/>
</dbReference>
<dbReference type="GO" id="GO:0008168">
    <property type="term" value="F:methyltransferase activity"/>
    <property type="evidence" value="ECO:0007669"/>
    <property type="project" value="UniProtKB-KW"/>
</dbReference>